<keyword evidence="2" id="KW-1185">Reference proteome</keyword>
<sequence>MNDIKSKNISSELSRTDYKEFMTKLKSIHWMD</sequence>
<reference evidence="1 2" key="1">
    <citation type="journal article" date="2009" name="Proc. Natl. Acad. Sci. U.S.A.">
        <title>Hamiltonella defensa, genome evolution of protective bacterial endosymbiont from pathogenic ancestors.</title>
        <authorList>
            <person name="Degnan P.H."/>
            <person name="Yu Y."/>
            <person name="Sisneros N."/>
            <person name="Wing R.A."/>
            <person name="Moran N.A."/>
        </authorList>
    </citation>
    <scope>NUCLEOTIDE SEQUENCE [LARGE SCALE GENOMIC DNA]</scope>
    <source>
        <strain evidence="2">5AT</strain>
    </source>
</reference>
<evidence type="ECO:0000313" key="1">
    <source>
        <dbReference type="EMBL" id="ACQ67833.1"/>
    </source>
</evidence>
<accession>C4K5J0</accession>
<dbReference type="AlphaFoldDB" id="C4K5J0"/>
<gene>
    <name evidence="1" type="ordered locus">HDEF_1171</name>
</gene>
<name>C4K5J0_HAMD5</name>
<evidence type="ECO:0000313" key="2">
    <source>
        <dbReference type="Proteomes" id="UP000002334"/>
    </source>
</evidence>
<proteinExistence type="predicted"/>
<organism evidence="1 2">
    <name type="scientific">Hamiltonella defensa subsp. Acyrthosiphon pisum (strain 5AT)</name>
    <dbReference type="NCBI Taxonomy" id="572265"/>
    <lineage>
        <taxon>Bacteria</taxon>
        <taxon>Pseudomonadati</taxon>
        <taxon>Pseudomonadota</taxon>
        <taxon>Gammaproteobacteria</taxon>
        <taxon>Enterobacterales</taxon>
        <taxon>Enterobacteriaceae</taxon>
        <taxon>aphid secondary symbionts</taxon>
        <taxon>Candidatus Williamhamiltonella</taxon>
    </lineage>
</organism>
<dbReference type="HOGENOM" id="CLU_3389752_0_0_6"/>
<dbReference type="KEGG" id="hde:HDEF_1171"/>
<protein>
    <submittedName>
        <fullName evidence="1">Uncharacterized protein</fullName>
    </submittedName>
</protein>
<dbReference type="Proteomes" id="UP000002334">
    <property type="component" value="Chromosome"/>
</dbReference>
<dbReference type="EMBL" id="CP001277">
    <property type="protein sequence ID" value="ACQ67833.1"/>
    <property type="molecule type" value="Genomic_DNA"/>
</dbReference>